<dbReference type="EMBL" id="CAJOBC010005830">
    <property type="protein sequence ID" value="CAF3877388.1"/>
    <property type="molecule type" value="Genomic_DNA"/>
</dbReference>
<keyword evidence="2" id="KW-1133">Transmembrane helix</keyword>
<keyword evidence="2" id="KW-0812">Transmembrane</keyword>
<organism evidence="3 5">
    <name type="scientific">Didymodactylos carnosus</name>
    <dbReference type="NCBI Taxonomy" id="1234261"/>
    <lineage>
        <taxon>Eukaryota</taxon>
        <taxon>Metazoa</taxon>
        <taxon>Spiralia</taxon>
        <taxon>Gnathifera</taxon>
        <taxon>Rotifera</taxon>
        <taxon>Eurotatoria</taxon>
        <taxon>Bdelloidea</taxon>
        <taxon>Philodinida</taxon>
        <taxon>Philodinidae</taxon>
        <taxon>Didymodactylos</taxon>
    </lineage>
</organism>
<dbReference type="OrthoDB" id="9990906at2759"/>
<evidence type="ECO:0000313" key="3">
    <source>
        <dbReference type="EMBL" id="CAF1113218.1"/>
    </source>
</evidence>
<sequence length="195" mass="22120">MLNGNVPFHFGLLIQNQNQTGFCDVLPKYRSIYMNFAIMKIIKVYLMPMIIIGVGNTLIVIQLTHKIRLEPNPPRNSRSSLIGQYGRSKSLRSKSSYQNLKAGVNDDNHNNENHIIKLKRGSLLASHEYDLSKRKKSITKVLWPVKISLKETSKHSISTRLSCQEFSLALKPELGNVFSKVSTCNVIGRKIRLQA</sequence>
<feature type="transmembrane region" description="Helical" evidence="2">
    <location>
        <begin position="44"/>
        <end position="63"/>
    </location>
</feature>
<name>A0A814Q0S1_9BILA</name>
<dbReference type="Proteomes" id="UP000681722">
    <property type="component" value="Unassembled WGS sequence"/>
</dbReference>
<gene>
    <name evidence="3" type="ORF">GPM918_LOCUS19334</name>
    <name evidence="4" type="ORF">SRO942_LOCUS19331</name>
</gene>
<dbReference type="EMBL" id="CAJNOQ010005830">
    <property type="protein sequence ID" value="CAF1113218.1"/>
    <property type="molecule type" value="Genomic_DNA"/>
</dbReference>
<keyword evidence="2" id="KW-0472">Membrane</keyword>
<feature type="region of interest" description="Disordered" evidence="1">
    <location>
        <begin position="72"/>
        <end position="94"/>
    </location>
</feature>
<dbReference type="AlphaFoldDB" id="A0A814Q0S1"/>
<evidence type="ECO:0000313" key="4">
    <source>
        <dbReference type="EMBL" id="CAF3877388.1"/>
    </source>
</evidence>
<reference evidence="3" key="1">
    <citation type="submission" date="2021-02" db="EMBL/GenBank/DDBJ databases">
        <authorList>
            <person name="Nowell W R."/>
        </authorList>
    </citation>
    <scope>NUCLEOTIDE SEQUENCE</scope>
</reference>
<protein>
    <submittedName>
        <fullName evidence="3">Uncharacterized protein</fullName>
    </submittedName>
</protein>
<evidence type="ECO:0000256" key="1">
    <source>
        <dbReference type="SAM" id="MobiDB-lite"/>
    </source>
</evidence>
<accession>A0A814Q0S1</accession>
<proteinExistence type="predicted"/>
<keyword evidence="5" id="KW-1185">Reference proteome</keyword>
<evidence type="ECO:0000313" key="5">
    <source>
        <dbReference type="Proteomes" id="UP000663829"/>
    </source>
</evidence>
<dbReference type="Proteomes" id="UP000663829">
    <property type="component" value="Unassembled WGS sequence"/>
</dbReference>
<evidence type="ECO:0000256" key="2">
    <source>
        <dbReference type="SAM" id="Phobius"/>
    </source>
</evidence>
<comment type="caution">
    <text evidence="3">The sequence shown here is derived from an EMBL/GenBank/DDBJ whole genome shotgun (WGS) entry which is preliminary data.</text>
</comment>